<reference evidence="1 2" key="1">
    <citation type="submission" date="2023-08" db="EMBL/GenBank/DDBJ databases">
        <title>Draft genome sequence of Algoriphagus confluentis.</title>
        <authorList>
            <person name="Takatani N."/>
            <person name="Hosokawa M."/>
            <person name="Sawabe T."/>
        </authorList>
    </citation>
    <scope>NUCLEOTIDE SEQUENCE [LARGE SCALE GENOMIC DNA]</scope>
    <source>
        <strain evidence="1 2">NBRC 111222</strain>
    </source>
</reference>
<gene>
    <name evidence="1" type="ORF">Aconfl_22220</name>
</gene>
<proteinExistence type="predicted"/>
<comment type="caution">
    <text evidence="1">The sequence shown here is derived from an EMBL/GenBank/DDBJ whole genome shotgun (WGS) entry which is preliminary data.</text>
</comment>
<dbReference type="EMBL" id="BTPD01000006">
    <property type="protein sequence ID" value="GMQ29579.1"/>
    <property type="molecule type" value="Genomic_DNA"/>
</dbReference>
<evidence type="ECO:0000313" key="1">
    <source>
        <dbReference type="EMBL" id="GMQ29579.1"/>
    </source>
</evidence>
<evidence type="ECO:0000313" key="2">
    <source>
        <dbReference type="Proteomes" id="UP001338309"/>
    </source>
</evidence>
<organism evidence="1 2">
    <name type="scientific">Algoriphagus confluentis</name>
    <dbReference type="NCBI Taxonomy" id="1697556"/>
    <lineage>
        <taxon>Bacteria</taxon>
        <taxon>Pseudomonadati</taxon>
        <taxon>Bacteroidota</taxon>
        <taxon>Cytophagia</taxon>
        <taxon>Cytophagales</taxon>
        <taxon>Cyclobacteriaceae</taxon>
        <taxon>Algoriphagus</taxon>
    </lineage>
</organism>
<name>A0ABQ6PNL6_9BACT</name>
<dbReference type="Proteomes" id="UP001338309">
    <property type="component" value="Unassembled WGS sequence"/>
</dbReference>
<accession>A0ABQ6PNL6</accession>
<keyword evidence="2" id="KW-1185">Reference proteome</keyword>
<protein>
    <submittedName>
        <fullName evidence="1">Uncharacterized protein</fullName>
    </submittedName>
</protein>
<sequence length="31" mass="3439">MVNLGNSPFFKGGEGDLQKNNLKLISLKDFN</sequence>